<sequence length="219" mass="25006">MIRKTVLWGLILLFPLFTFAQKQTVPKTKPVKKRAYVAFGTGIYWDIGMAPYINNFKDPVTGLTPKPVVSGQDIWFEGGIRLNDGLIFSAKMLYVPLKRKYLDIIYKGQEYNYNIKYITVNLGYEFNLGKGNKLKPQLGFIYYRETTTKAAYNMTVENGQITSFTPYIDKNVDEEAGAVLDLDYYYQFKSNLILGLRTSVMYVLGLEGVSVTPIVGFKF</sequence>
<dbReference type="EMBL" id="UOET01000439">
    <property type="protein sequence ID" value="VAW29871.1"/>
    <property type="molecule type" value="Genomic_DNA"/>
</dbReference>
<name>A0A3B0UFT0_9ZZZZ</name>
<reference evidence="1" key="1">
    <citation type="submission" date="2018-06" db="EMBL/GenBank/DDBJ databases">
        <authorList>
            <person name="Zhirakovskaya E."/>
        </authorList>
    </citation>
    <scope>NUCLEOTIDE SEQUENCE</scope>
</reference>
<accession>A0A3B0UFT0</accession>
<protein>
    <recommendedName>
        <fullName evidence="2">Outer membrane protein beta-barrel domain-containing protein</fullName>
    </recommendedName>
</protein>
<evidence type="ECO:0000313" key="1">
    <source>
        <dbReference type="EMBL" id="VAW29871.1"/>
    </source>
</evidence>
<evidence type="ECO:0008006" key="2">
    <source>
        <dbReference type="Google" id="ProtNLM"/>
    </source>
</evidence>
<proteinExistence type="predicted"/>
<dbReference type="AlphaFoldDB" id="A0A3B0UFT0"/>
<organism evidence="1">
    <name type="scientific">hydrothermal vent metagenome</name>
    <dbReference type="NCBI Taxonomy" id="652676"/>
    <lineage>
        <taxon>unclassified sequences</taxon>
        <taxon>metagenomes</taxon>
        <taxon>ecological metagenomes</taxon>
    </lineage>
</organism>
<gene>
    <name evidence="1" type="ORF">MNBD_BACTEROID07-586</name>
</gene>